<reference evidence="2" key="1">
    <citation type="submission" date="2022-01" db="EMBL/GenBank/DDBJ databases">
        <authorList>
            <person name="King R."/>
        </authorList>
    </citation>
    <scope>NUCLEOTIDE SEQUENCE</scope>
</reference>
<sequence length="129" mass="14578">MLKLVLRNLFCLNAEAGNLVIKYFQAHYFSAESDNSVIKYFQAHYFSAEADNSVIKYFQTHYFSAKADNSVIKYFQAHHFSAESGQIRNDKHPTDEMKKKNRAKIGHSCGQDSALCGCRSAGSTGERAR</sequence>
<evidence type="ECO:0000313" key="2">
    <source>
        <dbReference type="EMBL" id="CAG9854972.1"/>
    </source>
</evidence>
<proteinExistence type="predicted"/>
<feature type="compositionally biased region" description="Basic and acidic residues" evidence="1">
    <location>
        <begin position="88"/>
        <end position="98"/>
    </location>
</feature>
<dbReference type="EMBL" id="OU900094">
    <property type="protein sequence ID" value="CAG9854972.1"/>
    <property type="molecule type" value="Genomic_DNA"/>
</dbReference>
<name>A0A9N9XIA6_PHYSR</name>
<keyword evidence="3" id="KW-1185">Reference proteome</keyword>
<dbReference type="AlphaFoldDB" id="A0A9N9XIA6"/>
<evidence type="ECO:0000256" key="1">
    <source>
        <dbReference type="SAM" id="MobiDB-lite"/>
    </source>
</evidence>
<evidence type="ECO:0000313" key="3">
    <source>
        <dbReference type="Proteomes" id="UP001153712"/>
    </source>
</evidence>
<organism evidence="2 3">
    <name type="scientific">Phyllotreta striolata</name>
    <name type="common">Striped flea beetle</name>
    <name type="synonym">Crioceris striolata</name>
    <dbReference type="NCBI Taxonomy" id="444603"/>
    <lineage>
        <taxon>Eukaryota</taxon>
        <taxon>Metazoa</taxon>
        <taxon>Ecdysozoa</taxon>
        <taxon>Arthropoda</taxon>
        <taxon>Hexapoda</taxon>
        <taxon>Insecta</taxon>
        <taxon>Pterygota</taxon>
        <taxon>Neoptera</taxon>
        <taxon>Endopterygota</taxon>
        <taxon>Coleoptera</taxon>
        <taxon>Polyphaga</taxon>
        <taxon>Cucujiformia</taxon>
        <taxon>Chrysomeloidea</taxon>
        <taxon>Chrysomelidae</taxon>
        <taxon>Galerucinae</taxon>
        <taxon>Alticini</taxon>
        <taxon>Phyllotreta</taxon>
    </lineage>
</organism>
<protein>
    <submittedName>
        <fullName evidence="2">Uncharacterized protein</fullName>
    </submittedName>
</protein>
<feature type="region of interest" description="Disordered" evidence="1">
    <location>
        <begin position="85"/>
        <end position="113"/>
    </location>
</feature>
<gene>
    <name evidence="2" type="ORF">PHYEVI_LOCUS1432</name>
</gene>
<accession>A0A9N9XIA6</accession>
<dbReference type="Proteomes" id="UP001153712">
    <property type="component" value="Chromosome 1"/>
</dbReference>